<name>A0AAW0QDP3_9PEZI</name>
<organism evidence="1 2">
    <name type="scientific">Apiospora kogelbergensis</name>
    <dbReference type="NCBI Taxonomy" id="1337665"/>
    <lineage>
        <taxon>Eukaryota</taxon>
        <taxon>Fungi</taxon>
        <taxon>Dikarya</taxon>
        <taxon>Ascomycota</taxon>
        <taxon>Pezizomycotina</taxon>
        <taxon>Sordariomycetes</taxon>
        <taxon>Xylariomycetidae</taxon>
        <taxon>Amphisphaeriales</taxon>
        <taxon>Apiosporaceae</taxon>
        <taxon>Apiospora</taxon>
    </lineage>
</organism>
<keyword evidence="2" id="KW-1185">Reference proteome</keyword>
<accession>A0AAW0QDP3</accession>
<gene>
    <name evidence="1" type="ORF">PG999_010180</name>
</gene>
<proteinExistence type="predicted"/>
<dbReference type="EMBL" id="JAQQWP010000009">
    <property type="protein sequence ID" value="KAK8099806.1"/>
    <property type="molecule type" value="Genomic_DNA"/>
</dbReference>
<dbReference type="AlphaFoldDB" id="A0AAW0QDP3"/>
<dbReference type="Proteomes" id="UP001392437">
    <property type="component" value="Unassembled WGS sequence"/>
</dbReference>
<evidence type="ECO:0000313" key="1">
    <source>
        <dbReference type="EMBL" id="KAK8099806.1"/>
    </source>
</evidence>
<comment type="caution">
    <text evidence="1">The sequence shown here is derived from an EMBL/GenBank/DDBJ whole genome shotgun (WGS) entry which is preliminary data.</text>
</comment>
<protein>
    <submittedName>
        <fullName evidence="1">Uncharacterized protein</fullName>
    </submittedName>
</protein>
<sequence>MSDLIRRMFSSKSSFAWNRQGAFDRAYGRVWSAGIDATLPDRPSMHRALEYITEHPTIEDALEEYAEDFLRANEGKNVASRFPPYYEVEGYLNFLLDHEVLVDFLGLRAVTGHKTAWEHKAHVAYFIIRMQRERMREEKRRDLREWRTGHHWCAAYVLWELLYWRHTEWQREYIRRHEGTENPPAPEMYNAVAPGTGLQSYAEIPVLTALYRFLLEDL</sequence>
<reference evidence="1 2" key="1">
    <citation type="submission" date="2023-01" db="EMBL/GenBank/DDBJ databases">
        <title>Analysis of 21 Apiospora genomes using comparative genomics revels a genus with tremendous synthesis potential of carbohydrate active enzymes and secondary metabolites.</title>
        <authorList>
            <person name="Sorensen T."/>
        </authorList>
    </citation>
    <scope>NUCLEOTIDE SEQUENCE [LARGE SCALE GENOMIC DNA]</scope>
    <source>
        <strain evidence="1 2">CBS 117206</strain>
    </source>
</reference>
<evidence type="ECO:0000313" key="2">
    <source>
        <dbReference type="Proteomes" id="UP001392437"/>
    </source>
</evidence>